<feature type="domain" description="SF4 helicase" evidence="1">
    <location>
        <begin position="127"/>
        <end position="210"/>
    </location>
</feature>
<dbReference type="GO" id="GO:0016787">
    <property type="term" value="F:hydrolase activity"/>
    <property type="evidence" value="ECO:0007669"/>
    <property type="project" value="UniProtKB-KW"/>
</dbReference>
<gene>
    <name evidence="2" type="primary">dnaB</name>
    <name evidence="2" type="ORF">LOKVESSMR4R_02046</name>
</gene>
<keyword evidence="2" id="KW-0347">Helicase</keyword>
<dbReference type="GO" id="GO:0005829">
    <property type="term" value="C:cytosol"/>
    <property type="evidence" value="ECO:0007669"/>
    <property type="project" value="TreeGrafter"/>
</dbReference>
<dbReference type="AlphaFoldDB" id="A0A1Y0ECM3"/>
<evidence type="ECO:0000313" key="2">
    <source>
        <dbReference type="EMBL" id="ARU01356.1"/>
    </source>
</evidence>
<dbReference type="Gene3D" id="3.40.50.300">
    <property type="entry name" value="P-loop containing nucleotide triphosphate hydrolases"/>
    <property type="match status" value="1"/>
</dbReference>
<dbReference type="OrthoDB" id="7357206at2"/>
<dbReference type="GO" id="GO:0005524">
    <property type="term" value="F:ATP binding"/>
    <property type="evidence" value="ECO:0007669"/>
    <property type="project" value="InterPro"/>
</dbReference>
<dbReference type="GO" id="GO:0003678">
    <property type="term" value="F:DNA helicase activity"/>
    <property type="evidence" value="ECO:0007669"/>
    <property type="project" value="UniProtKB-EC"/>
</dbReference>
<dbReference type="SUPFAM" id="SSF52540">
    <property type="entry name" value="P-loop containing nucleoside triphosphate hydrolases"/>
    <property type="match status" value="1"/>
</dbReference>
<dbReference type="PANTHER" id="PTHR30153">
    <property type="entry name" value="REPLICATIVE DNA HELICASE DNAB"/>
    <property type="match status" value="1"/>
</dbReference>
<dbReference type="GO" id="GO:0006260">
    <property type="term" value="P:DNA replication"/>
    <property type="evidence" value="ECO:0007669"/>
    <property type="project" value="InterPro"/>
</dbReference>
<keyword evidence="2" id="KW-0067">ATP-binding</keyword>
<evidence type="ECO:0000259" key="1">
    <source>
        <dbReference type="Pfam" id="PF03796"/>
    </source>
</evidence>
<dbReference type="Pfam" id="PF03796">
    <property type="entry name" value="DnaB_C"/>
    <property type="match status" value="2"/>
</dbReference>
<protein>
    <submittedName>
        <fullName evidence="2">Replicative DNA helicase</fullName>
        <ecNumber evidence="2">3.6.4.12</ecNumber>
    </submittedName>
</protein>
<name>A0A1Y0ECM3_9RHOB</name>
<keyword evidence="2" id="KW-0547">Nucleotide-binding</keyword>
<dbReference type="Proteomes" id="UP000195273">
    <property type="component" value="Chromosome"/>
</dbReference>
<dbReference type="RefSeq" id="WP_087208071.1">
    <property type="nucleotide sequence ID" value="NZ_CP021431.1"/>
</dbReference>
<dbReference type="EMBL" id="CP021431">
    <property type="protein sequence ID" value="ARU01356.1"/>
    <property type="molecule type" value="Genomic_DNA"/>
</dbReference>
<dbReference type="EC" id="3.6.4.12" evidence="2"/>
<dbReference type="PANTHER" id="PTHR30153:SF2">
    <property type="entry name" value="REPLICATIVE DNA HELICASE"/>
    <property type="match status" value="1"/>
</dbReference>
<keyword evidence="3" id="KW-1185">Reference proteome</keyword>
<reference evidence="2 3" key="1">
    <citation type="submission" date="2017-05" db="EMBL/GenBank/DDBJ databases">
        <title>Genome Sequence of Loktanella vestfoldensis Strain SMR4r Isolated from a Culture of the Diatom Skeletonema marinoi.</title>
        <authorList>
            <person name="Topel M."/>
            <person name="Pinder M.I.M."/>
            <person name="Johansson O.N."/>
            <person name="Kourtchenko O."/>
            <person name="Godhe A."/>
            <person name="Clarke A.K."/>
        </authorList>
    </citation>
    <scope>NUCLEOTIDE SEQUENCE [LARGE SCALE GENOMIC DNA]</scope>
    <source>
        <strain evidence="2 3">SMR4r</strain>
    </source>
</reference>
<dbReference type="InterPro" id="IPR027417">
    <property type="entry name" value="P-loop_NTPase"/>
</dbReference>
<sequence length="237" mass="26430">MRLSSPIYALKRQAKLLARHTNIKLHEALNQIATKEGFSDWSHLASSYSKATPAKEIMSQLNPGDMVLIGARPGHGKTLLGLELAALAKKNKRIGYVFSLDYNDKDVWDRYEKLGLDVKESDGPIVVDTSDVICAAHIIERLATTPDRAFIVVDYLQLLDQKRSNPPLEEQVRALKNFAIEYGAVVVLISQIDRAFELSSSTMPTLADIRLPNPLDLSLFDKKCFLHDGQIQIEMAA</sequence>
<dbReference type="InterPro" id="IPR007694">
    <property type="entry name" value="DNA_helicase_DnaB-like_C"/>
</dbReference>
<dbReference type="NCBIfam" id="NF004629">
    <property type="entry name" value="PRK05973.1"/>
    <property type="match status" value="1"/>
</dbReference>
<keyword evidence="2" id="KW-0378">Hydrolase</keyword>
<feature type="domain" description="SF4 helicase" evidence="1">
    <location>
        <begin position="56"/>
        <end position="111"/>
    </location>
</feature>
<proteinExistence type="predicted"/>
<dbReference type="KEGG" id="lvs:LOKVESSMR4R_02046"/>
<organism evidence="2 3">
    <name type="scientific">Yoonia vestfoldensis</name>
    <dbReference type="NCBI Taxonomy" id="245188"/>
    <lineage>
        <taxon>Bacteria</taxon>
        <taxon>Pseudomonadati</taxon>
        <taxon>Pseudomonadota</taxon>
        <taxon>Alphaproteobacteria</taxon>
        <taxon>Rhodobacterales</taxon>
        <taxon>Paracoccaceae</taxon>
        <taxon>Yoonia</taxon>
    </lineage>
</organism>
<evidence type="ECO:0000313" key="3">
    <source>
        <dbReference type="Proteomes" id="UP000195273"/>
    </source>
</evidence>
<accession>A0A1Y0ECM3</accession>